<reference evidence="1 2" key="1">
    <citation type="submission" date="2013-09" db="EMBL/GenBank/DDBJ databases">
        <title>Corchorus capsularis genome sequencing.</title>
        <authorList>
            <person name="Alam M."/>
            <person name="Haque M.S."/>
            <person name="Islam M.S."/>
            <person name="Emdad E.M."/>
            <person name="Islam M.M."/>
            <person name="Ahmed B."/>
            <person name="Halim A."/>
            <person name="Hossen Q.M.M."/>
            <person name="Hossain M.Z."/>
            <person name="Ahmed R."/>
            <person name="Khan M.M."/>
            <person name="Islam R."/>
            <person name="Rashid M.M."/>
            <person name="Khan S.A."/>
            <person name="Rahman M.S."/>
            <person name="Alam M."/>
        </authorList>
    </citation>
    <scope>NUCLEOTIDE SEQUENCE [LARGE SCALE GENOMIC DNA]</scope>
    <source>
        <strain evidence="2">cv. CVL-1</strain>
        <tissue evidence="1">Whole seedling</tissue>
    </source>
</reference>
<comment type="caution">
    <text evidence="1">The sequence shown here is derived from an EMBL/GenBank/DDBJ whole genome shotgun (WGS) entry which is preliminary data.</text>
</comment>
<sequence length="36" mass="4154">MGRWGGERAETWLENLAESHCHSANPWPDFPRACQI</sequence>
<dbReference type="Gramene" id="OMO75966">
    <property type="protein sequence ID" value="OMO75966"/>
    <property type="gene ID" value="CCACVL1_15973"/>
</dbReference>
<name>A0A1R3I061_COCAP</name>
<gene>
    <name evidence="1" type="ORF">CCACVL1_15973</name>
</gene>
<dbReference type="AlphaFoldDB" id="A0A1R3I061"/>
<dbReference type="Proteomes" id="UP000188268">
    <property type="component" value="Unassembled WGS sequence"/>
</dbReference>
<accession>A0A1R3I061</accession>
<dbReference type="EMBL" id="AWWV01010923">
    <property type="protein sequence ID" value="OMO75966.1"/>
    <property type="molecule type" value="Genomic_DNA"/>
</dbReference>
<proteinExistence type="predicted"/>
<keyword evidence="2" id="KW-1185">Reference proteome</keyword>
<organism evidence="1 2">
    <name type="scientific">Corchorus capsularis</name>
    <name type="common">Jute</name>
    <dbReference type="NCBI Taxonomy" id="210143"/>
    <lineage>
        <taxon>Eukaryota</taxon>
        <taxon>Viridiplantae</taxon>
        <taxon>Streptophyta</taxon>
        <taxon>Embryophyta</taxon>
        <taxon>Tracheophyta</taxon>
        <taxon>Spermatophyta</taxon>
        <taxon>Magnoliopsida</taxon>
        <taxon>eudicotyledons</taxon>
        <taxon>Gunneridae</taxon>
        <taxon>Pentapetalae</taxon>
        <taxon>rosids</taxon>
        <taxon>malvids</taxon>
        <taxon>Malvales</taxon>
        <taxon>Malvaceae</taxon>
        <taxon>Grewioideae</taxon>
        <taxon>Apeibeae</taxon>
        <taxon>Corchorus</taxon>
    </lineage>
</organism>
<evidence type="ECO:0000313" key="1">
    <source>
        <dbReference type="EMBL" id="OMO75966.1"/>
    </source>
</evidence>
<evidence type="ECO:0000313" key="2">
    <source>
        <dbReference type="Proteomes" id="UP000188268"/>
    </source>
</evidence>
<protein>
    <submittedName>
        <fullName evidence="1">Uncharacterized protein</fullName>
    </submittedName>
</protein>